<gene>
    <name evidence="5" type="ORF">EJB05_07670</name>
</gene>
<evidence type="ECO:0000313" key="5">
    <source>
        <dbReference type="EMBL" id="TVU48048.1"/>
    </source>
</evidence>
<organism evidence="5 6">
    <name type="scientific">Eragrostis curvula</name>
    <name type="common">weeping love grass</name>
    <dbReference type="NCBI Taxonomy" id="38414"/>
    <lineage>
        <taxon>Eukaryota</taxon>
        <taxon>Viridiplantae</taxon>
        <taxon>Streptophyta</taxon>
        <taxon>Embryophyta</taxon>
        <taxon>Tracheophyta</taxon>
        <taxon>Spermatophyta</taxon>
        <taxon>Magnoliopsida</taxon>
        <taxon>Liliopsida</taxon>
        <taxon>Poales</taxon>
        <taxon>Poaceae</taxon>
        <taxon>PACMAD clade</taxon>
        <taxon>Chloridoideae</taxon>
        <taxon>Eragrostideae</taxon>
        <taxon>Eragrostidinae</taxon>
        <taxon>Eragrostis</taxon>
    </lineage>
</organism>
<feature type="non-terminal residue" evidence="5">
    <location>
        <position position="1"/>
    </location>
</feature>
<dbReference type="Pfam" id="PF13041">
    <property type="entry name" value="PPR_2"/>
    <property type="match status" value="2"/>
</dbReference>
<dbReference type="Pfam" id="PF12854">
    <property type="entry name" value="PPR_1"/>
    <property type="match status" value="1"/>
</dbReference>
<feature type="region of interest" description="Disordered" evidence="4">
    <location>
        <begin position="1"/>
        <end position="21"/>
    </location>
</feature>
<dbReference type="EMBL" id="RWGY01000004">
    <property type="protein sequence ID" value="TVU48048.1"/>
    <property type="molecule type" value="Genomic_DNA"/>
</dbReference>
<dbReference type="InterPro" id="IPR011990">
    <property type="entry name" value="TPR-like_helical_dom_sf"/>
</dbReference>
<evidence type="ECO:0000256" key="1">
    <source>
        <dbReference type="ARBA" id="ARBA00022737"/>
    </source>
</evidence>
<evidence type="ECO:0000313" key="6">
    <source>
        <dbReference type="Proteomes" id="UP000324897"/>
    </source>
</evidence>
<dbReference type="PANTHER" id="PTHR47933">
    <property type="entry name" value="PENTATRICOPEPTIDE REPEAT-CONTAINING PROTEIN 1, MITOCHONDRIAL"/>
    <property type="match status" value="1"/>
</dbReference>
<feature type="repeat" description="PPR" evidence="3">
    <location>
        <begin position="312"/>
        <end position="346"/>
    </location>
</feature>
<feature type="repeat" description="PPR" evidence="3">
    <location>
        <begin position="277"/>
        <end position="311"/>
    </location>
</feature>
<dbReference type="PROSITE" id="PS51375">
    <property type="entry name" value="PPR"/>
    <property type="match status" value="5"/>
</dbReference>
<feature type="repeat" description="PPR" evidence="3">
    <location>
        <begin position="418"/>
        <end position="452"/>
    </location>
</feature>
<proteinExistence type="predicted"/>
<evidence type="ECO:0008006" key="7">
    <source>
        <dbReference type="Google" id="ProtNLM"/>
    </source>
</evidence>
<evidence type="ECO:0000256" key="4">
    <source>
        <dbReference type="SAM" id="MobiDB-lite"/>
    </source>
</evidence>
<dbReference type="Pfam" id="PF01535">
    <property type="entry name" value="PPR"/>
    <property type="match status" value="1"/>
</dbReference>
<accession>A0A5J9WIK0</accession>
<dbReference type="PANTHER" id="PTHR47933:SF11">
    <property type="entry name" value="PENTATRICOPEPTIDE REPEAT-CONTAINING PROTEIN 2"/>
    <property type="match status" value="1"/>
</dbReference>
<evidence type="ECO:0000256" key="3">
    <source>
        <dbReference type="PROSITE-ProRule" id="PRU00708"/>
    </source>
</evidence>
<dbReference type="InterPro" id="IPR051240">
    <property type="entry name" value="Mito_RNA-Proc/Resp"/>
</dbReference>
<keyword evidence="6" id="KW-1185">Reference proteome</keyword>
<dbReference type="NCBIfam" id="TIGR00756">
    <property type="entry name" value="PPR"/>
    <property type="match status" value="4"/>
</dbReference>
<feature type="repeat" description="PPR" evidence="3">
    <location>
        <begin position="207"/>
        <end position="241"/>
    </location>
</feature>
<dbReference type="AlphaFoldDB" id="A0A5J9WIK0"/>
<keyword evidence="2" id="KW-0809">Transit peptide</keyword>
<dbReference type="Gene3D" id="1.25.40.10">
    <property type="entry name" value="Tetratricopeptide repeat domain"/>
    <property type="match status" value="3"/>
</dbReference>
<feature type="region of interest" description="Disordered" evidence="4">
    <location>
        <begin position="396"/>
        <end position="415"/>
    </location>
</feature>
<dbReference type="Gramene" id="TVU48048">
    <property type="protein sequence ID" value="TVU48048"/>
    <property type="gene ID" value="EJB05_07670"/>
</dbReference>
<name>A0A5J9WIK0_9POAL</name>
<dbReference type="OrthoDB" id="185373at2759"/>
<feature type="compositionally biased region" description="Low complexity" evidence="4">
    <location>
        <begin position="1"/>
        <end position="17"/>
    </location>
</feature>
<evidence type="ECO:0000256" key="2">
    <source>
        <dbReference type="ARBA" id="ARBA00022946"/>
    </source>
</evidence>
<sequence length="476" mass="51769">MDTPTSGAASPAAASGTNSDKDSALVAEVADTLVSASLLRSPPPIDTLLAPYFPRLAASHHPRVLALAASSPALASPEPLLAYRRLVSPPSCLPSLLPLLPVLPYRDLFPLLLSFVPLDPLLRLHRHLLSHHPSNALADAALTAYARLRRPHLAAQLLHSLRRRGRVRPSLQAANAVLSALARSPSTSPQASLDAFRSLIGLRLHPNHYTFNLLVHTHCSKGTLSDALGTLSTMQGFGLSPDAVTYNTLLNAHCRKGMLGEARALLARMKKEGIEPTRPTYNTLVSAYARLGWIKQATKVVESMTAFGFEPDIWTYNLLAAGLCQAGKVDEAFKLKDEMERLGIVSPDEKRYEEAELLLRSPPQRGFVPDEISYGRSEEAQTMLHKLTESGKLSERFSSPLTKGKSGTEPCGNAEDNTAEEYKKRINELCTGGQLKEAKAVLDEMMENGISVDISTYITLMEGLIKRQKRLTHAAG</sequence>
<reference evidence="5 6" key="1">
    <citation type="journal article" date="2019" name="Sci. Rep.">
        <title>A high-quality genome of Eragrostis curvula grass provides insights into Poaceae evolution and supports new strategies to enhance forage quality.</title>
        <authorList>
            <person name="Carballo J."/>
            <person name="Santos B.A.C.M."/>
            <person name="Zappacosta D."/>
            <person name="Garbus I."/>
            <person name="Selva J.P."/>
            <person name="Gallo C.A."/>
            <person name="Diaz A."/>
            <person name="Albertini E."/>
            <person name="Caccamo M."/>
            <person name="Echenique V."/>
        </authorList>
    </citation>
    <scope>NUCLEOTIDE SEQUENCE [LARGE SCALE GENOMIC DNA]</scope>
    <source>
        <strain evidence="6">cv. Victoria</strain>
        <tissue evidence="5">Leaf</tissue>
    </source>
</reference>
<keyword evidence="1" id="KW-0677">Repeat</keyword>
<comment type="caution">
    <text evidence="5">The sequence shown here is derived from an EMBL/GenBank/DDBJ whole genome shotgun (WGS) entry which is preliminary data.</text>
</comment>
<dbReference type="GO" id="GO:0003729">
    <property type="term" value="F:mRNA binding"/>
    <property type="evidence" value="ECO:0007669"/>
    <property type="project" value="TreeGrafter"/>
</dbReference>
<dbReference type="Proteomes" id="UP000324897">
    <property type="component" value="Chromosome 5"/>
</dbReference>
<protein>
    <recommendedName>
        <fullName evidence="7">Pentacotripeptide-repeat region of PRORP domain-containing protein</fullName>
    </recommendedName>
</protein>
<feature type="repeat" description="PPR" evidence="3">
    <location>
        <begin position="242"/>
        <end position="276"/>
    </location>
</feature>
<dbReference type="InterPro" id="IPR002885">
    <property type="entry name" value="PPR_rpt"/>
</dbReference>